<dbReference type="OrthoDB" id="9841389at2"/>
<evidence type="ECO:0000313" key="2">
    <source>
        <dbReference type="Proteomes" id="UP000324298"/>
    </source>
</evidence>
<accession>A0A5A9XM10</accession>
<dbReference type="EMBL" id="SRSD01000003">
    <property type="protein sequence ID" value="KAA0893565.1"/>
    <property type="molecule type" value="Genomic_DNA"/>
</dbReference>
<evidence type="ECO:0000313" key="1">
    <source>
        <dbReference type="EMBL" id="KAA0893565.1"/>
    </source>
</evidence>
<dbReference type="RefSeq" id="WP_149306880.1">
    <property type="nucleotide sequence ID" value="NZ_SRSD01000003.1"/>
</dbReference>
<proteinExistence type="predicted"/>
<dbReference type="Proteomes" id="UP000324298">
    <property type="component" value="Unassembled WGS sequence"/>
</dbReference>
<comment type="caution">
    <text evidence="1">The sequence shown here is derived from an EMBL/GenBank/DDBJ whole genome shotgun (WGS) entry which is preliminary data.</text>
</comment>
<organism evidence="1 2">
    <name type="scientific">Oryzomonas rubra</name>
    <dbReference type="NCBI Taxonomy" id="2509454"/>
    <lineage>
        <taxon>Bacteria</taxon>
        <taxon>Pseudomonadati</taxon>
        <taxon>Thermodesulfobacteriota</taxon>
        <taxon>Desulfuromonadia</taxon>
        <taxon>Geobacterales</taxon>
        <taxon>Geobacteraceae</taxon>
        <taxon>Oryzomonas</taxon>
    </lineage>
</organism>
<reference evidence="1 2" key="1">
    <citation type="submission" date="2019-04" db="EMBL/GenBank/DDBJ databases">
        <title>Geobacter ruber sp. nov., ferric-reducing bacteria isolated from paddy soil.</title>
        <authorList>
            <person name="Xu Z."/>
            <person name="Masuda Y."/>
            <person name="Itoh H."/>
            <person name="Senoo K."/>
        </authorList>
    </citation>
    <scope>NUCLEOTIDE SEQUENCE [LARGE SCALE GENOMIC DNA]</scope>
    <source>
        <strain evidence="1 2">Red88</strain>
    </source>
</reference>
<name>A0A5A9XM10_9BACT</name>
<protein>
    <submittedName>
        <fullName evidence="1">Uncharacterized protein</fullName>
    </submittedName>
</protein>
<sequence>MNRDVNLYNQGKNALMLLVRLYRQRGSYRIIRDPEGVISLWAIEGAERTPFSVSFADRGRISGNIEDMAPEFVRSFIEYVRKNGVRAA</sequence>
<gene>
    <name evidence="1" type="ORF">ET418_07080</name>
</gene>
<keyword evidence="2" id="KW-1185">Reference proteome</keyword>
<dbReference type="AlphaFoldDB" id="A0A5A9XM10"/>